<feature type="domain" description="CASTOR ACT" evidence="1">
    <location>
        <begin position="59"/>
        <end position="119"/>
    </location>
</feature>
<dbReference type="InterPro" id="IPR016540">
    <property type="entry name" value="UCP008459"/>
</dbReference>
<keyword evidence="4" id="KW-1185">Reference proteome</keyword>
<dbReference type="InterPro" id="IPR045865">
    <property type="entry name" value="ACT-like_dom_sf"/>
</dbReference>
<dbReference type="Proteomes" id="UP000584824">
    <property type="component" value="Unassembled WGS sequence"/>
</dbReference>
<sequence>MPQVRLKRLPGVYAVSRLACTAPVPQWADGQGFVSISRTDDELSIVCVEERVPAGTERSEGGWVCFKFQGPFAFDETGILSSVLRPLSEKGIGIFAVSTFDTDYLLIKAENVARGVELLALAGHILL</sequence>
<evidence type="ECO:0000259" key="2">
    <source>
        <dbReference type="Pfam" id="PF21631"/>
    </source>
</evidence>
<reference evidence="3 4" key="1">
    <citation type="submission" date="2020-08" db="EMBL/GenBank/DDBJ databases">
        <title>Genomic Encyclopedia of Type Strains, Phase IV (KMG-IV): sequencing the most valuable type-strain genomes for metagenomic binning, comparative biology and taxonomic classification.</title>
        <authorList>
            <person name="Goeker M."/>
        </authorList>
    </citation>
    <scope>NUCLEOTIDE SEQUENCE [LARGE SCALE GENOMIC DNA]</scope>
    <source>
        <strain evidence="3 4">DSM 26385</strain>
    </source>
</reference>
<dbReference type="Pfam" id="PF21631">
    <property type="entry name" value="A9CJY8-like_N"/>
    <property type="match status" value="1"/>
</dbReference>
<dbReference type="InterPro" id="IPR051719">
    <property type="entry name" value="CASTOR_mTORC1"/>
</dbReference>
<protein>
    <recommendedName>
        <fullName evidence="5">Aspartate kinase</fullName>
    </recommendedName>
</protein>
<dbReference type="Gene3D" id="3.30.2130.10">
    <property type="entry name" value="VC0802-like"/>
    <property type="match status" value="1"/>
</dbReference>
<dbReference type="SUPFAM" id="SSF55021">
    <property type="entry name" value="ACT-like"/>
    <property type="match status" value="2"/>
</dbReference>
<proteinExistence type="predicted"/>
<dbReference type="PIRSF" id="PIRSF008459">
    <property type="entry name" value="UCP008459"/>
    <property type="match status" value="1"/>
</dbReference>
<dbReference type="InterPro" id="IPR027795">
    <property type="entry name" value="CASTOR_ACT_dom"/>
</dbReference>
<dbReference type="AlphaFoldDB" id="A0A7W6P1H3"/>
<dbReference type="RefSeq" id="WP_183790712.1">
    <property type="nucleotide sequence ID" value="NZ_JACIDU010000004.1"/>
</dbReference>
<evidence type="ECO:0000313" key="3">
    <source>
        <dbReference type="EMBL" id="MBB4102789.1"/>
    </source>
</evidence>
<dbReference type="EMBL" id="JACIDU010000004">
    <property type="protein sequence ID" value="MBB4102789.1"/>
    <property type="molecule type" value="Genomic_DNA"/>
</dbReference>
<name>A0A7W6P1H3_9HYPH</name>
<feature type="domain" description="A9CJY8-like N-terminal" evidence="2">
    <location>
        <begin position="11"/>
        <end position="54"/>
    </location>
</feature>
<dbReference type="Pfam" id="PF13840">
    <property type="entry name" value="ACT_7"/>
    <property type="match status" value="1"/>
</dbReference>
<evidence type="ECO:0000313" key="4">
    <source>
        <dbReference type="Proteomes" id="UP000584824"/>
    </source>
</evidence>
<dbReference type="PANTHER" id="PTHR31131:SF6">
    <property type="entry name" value="CASTOR ACT DOMAIN-CONTAINING PROTEIN"/>
    <property type="match status" value="1"/>
</dbReference>
<gene>
    <name evidence="3" type="ORF">GGQ66_001332</name>
</gene>
<evidence type="ECO:0000259" key="1">
    <source>
        <dbReference type="Pfam" id="PF13840"/>
    </source>
</evidence>
<comment type="caution">
    <text evidence="3">The sequence shown here is derived from an EMBL/GenBank/DDBJ whole genome shotgun (WGS) entry which is preliminary data.</text>
</comment>
<dbReference type="PANTHER" id="PTHR31131">
    <property type="entry name" value="CHROMOSOME 1, WHOLE GENOME SHOTGUN SEQUENCE"/>
    <property type="match status" value="1"/>
</dbReference>
<dbReference type="InterPro" id="IPR049447">
    <property type="entry name" value="A9CJY8-like_N"/>
</dbReference>
<evidence type="ECO:0008006" key="5">
    <source>
        <dbReference type="Google" id="ProtNLM"/>
    </source>
</evidence>
<organism evidence="3 4">
    <name type="scientific">Allorhizobium borbori</name>
    <dbReference type="NCBI Taxonomy" id="485907"/>
    <lineage>
        <taxon>Bacteria</taxon>
        <taxon>Pseudomonadati</taxon>
        <taxon>Pseudomonadota</taxon>
        <taxon>Alphaproteobacteria</taxon>
        <taxon>Hyphomicrobiales</taxon>
        <taxon>Rhizobiaceae</taxon>
        <taxon>Rhizobium/Agrobacterium group</taxon>
        <taxon>Allorhizobium</taxon>
    </lineage>
</organism>
<accession>A0A7W6P1H3</accession>